<proteinExistence type="predicted"/>
<dbReference type="AlphaFoldDB" id="A0AAW9NWQ3"/>
<gene>
    <name evidence="2" type="ORF">P9B03_09965</name>
</gene>
<dbReference type="InterPro" id="IPR009195">
    <property type="entry name" value="Uncharacterised_YjbK"/>
</dbReference>
<protein>
    <submittedName>
        <fullName evidence="2">CYTH domain-containing protein</fullName>
    </submittedName>
</protein>
<dbReference type="InterPro" id="IPR023577">
    <property type="entry name" value="CYTH_domain"/>
</dbReference>
<comment type="caution">
    <text evidence="2">The sequence shown here is derived from an EMBL/GenBank/DDBJ whole genome shotgun (WGS) entry which is preliminary data.</text>
</comment>
<dbReference type="EMBL" id="JARSFG010000014">
    <property type="protein sequence ID" value="MEC1178808.1"/>
    <property type="molecule type" value="Genomic_DNA"/>
</dbReference>
<reference evidence="2 3" key="1">
    <citation type="submission" date="2023-03" db="EMBL/GenBank/DDBJ databases">
        <title>Bacillus Genome Sequencing.</title>
        <authorList>
            <person name="Dunlap C."/>
        </authorList>
    </citation>
    <scope>NUCLEOTIDE SEQUENCE [LARGE SCALE GENOMIC DNA]</scope>
    <source>
        <strain evidence="2 3">B-59205</strain>
    </source>
</reference>
<sequence>MNHEIEIEFKNMLSKTKYDELLAAFDIREEEAIRQENHYFDTADFQLKSIESGLRIRILPNKIECTLKEKTNDYTHIETTDILTEEEAKQILQGGQLTAPTVIAKLQERNIAIEQLALFGTLATARVEIPYEGGLLVLDHSFYLQRDDYEVEYETTDETVGHTVFQQFLANHNIPIAHADKKIARFAAALKEKERNDGY</sequence>
<dbReference type="CDD" id="cd07762">
    <property type="entry name" value="CYTH-like_Pase_1"/>
    <property type="match status" value="1"/>
</dbReference>
<dbReference type="PIRSF" id="PIRSF012526">
    <property type="entry name" value="CYTH_UCP012526"/>
    <property type="match status" value="1"/>
</dbReference>
<dbReference type="InterPro" id="IPR033469">
    <property type="entry name" value="CYTH-like_dom_sf"/>
</dbReference>
<dbReference type="SMART" id="SM01118">
    <property type="entry name" value="CYTH"/>
    <property type="match status" value="1"/>
</dbReference>
<organism evidence="2 3">
    <name type="scientific">Metasolibacillus meyeri</name>
    <dbReference type="NCBI Taxonomy" id="1071052"/>
    <lineage>
        <taxon>Bacteria</taxon>
        <taxon>Bacillati</taxon>
        <taxon>Bacillota</taxon>
        <taxon>Bacilli</taxon>
        <taxon>Bacillales</taxon>
        <taxon>Caryophanaceae</taxon>
        <taxon>Metasolibacillus</taxon>
    </lineage>
</organism>
<dbReference type="PROSITE" id="PS51707">
    <property type="entry name" value="CYTH"/>
    <property type="match status" value="1"/>
</dbReference>
<dbReference type="SUPFAM" id="SSF55154">
    <property type="entry name" value="CYTH-like phosphatases"/>
    <property type="match status" value="1"/>
</dbReference>
<evidence type="ECO:0000313" key="2">
    <source>
        <dbReference type="EMBL" id="MEC1178808.1"/>
    </source>
</evidence>
<dbReference type="RefSeq" id="WP_326123271.1">
    <property type="nucleotide sequence ID" value="NZ_JARSFG010000014.1"/>
</dbReference>
<keyword evidence="3" id="KW-1185">Reference proteome</keyword>
<evidence type="ECO:0000259" key="1">
    <source>
        <dbReference type="PROSITE" id="PS51707"/>
    </source>
</evidence>
<feature type="domain" description="CYTH" evidence="1">
    <location>
        <begin position="4"/>
        <end position="193"/>
    </location>
</feature>
<accession>A0AAW9NWQ3</accession>
<dbReference type="Pfam" id="PF01928">
    <property type="entry name" value="CYTH"/>
    <property type="match status" value="1"/>
</dbReference>
<dbReference type="Proteomes" id="UP001344888">
    <property type="component" value="Unassembled WGS sequence"/>
</dbReference>
<dbReference type="Gene3D" id="2.40.320.10">
    <property type="entry name" value="Hypothetical Protein Pfu-838710-001"/>
    <property type="match status" value="1"/>
</dbReference>
<evidence type="ECO:0000313" key="3">
    <source>
        <dbReference type="Proteomes" id="UP001344888"/>
    </source>
</evidence>
<name>A0AAW9NWQ3_9BACL</name>